<evidence type="ECO:0000313" key="2">
    <source>
        <dbReference type="Proteomes" id="UP000294933"/>
    </source>
</evidence>
<reference evidence="1 2" key="1">
    <citation type="submission" date="2018-06" db="EMBL/GenBank/DDBJ databases">
        <title>A transcriptomic atlas of mushroom development highlights an independent origin of complex multicellularity.</title>
        <authorList>
            <consortium name="DOE Joint Genome Institute"/>
            <person name="Krizsan K."/>
            <person name="Almasi E."/>
            <person name="Merenyi Z."/>
            <person name="Sahu N."/>
            <person name="Viragh M."/>
            <person name="Koszo T."/>
            <person name="Mondo S."/>
            <person name="Kiss B."/>
            <person name="Balint B."/>
            <person name="Kues U."/>
            <person name="Barry K."/>
            <person name="Hegedus J.C."/>
            <person name="Henrissat B."/>
            <person name="Johnson J."/>
            <person name="Lipzen A."/>
            <person name="Ohm R."/>
            <person name="Nagy I."/>
            <person name="Pangilinan J."/>
            <person name="Yan J."/>
            <person name="Xiong Y."/>
            <person name="Grigoriev I.V."/>
            <person name="Hibbett D.S."/>
            <person name="Nagy L.G."/>
        </authorList>
    </citation>
    <scope>NUCLEOTIDE SEQUENCE [LARGE SCALE GENOMIC DNA]</scope>
    <source>
        <strain evidence="1 2">SZMC22713</strain>
    </source>
</reference>
<dbReference type="EMBL" id="ML170625">
    <property type="protein sequence ID" value="TDL13433.1"/>
    <property type="molecule type" value="Genomic_DNA"/>
</dbReference>
<dbReference type="AlphaFoldDB" id="A0A4Y7PDR7"/>
<accession>A0A4Y7PDR7</accession>
<dbReference type="VEuPathDB" id="FungiDB:BD410DRAFT_846958"/>
<proteinExistence type="predicted"/>
<name>A0A4Y7PDR7_9AGAM</name>
<dbReference type="Proteomes" id="UP000294933">
    <property type="component" value="Unassembled WGS sequence"/>
</dbReference>
<protein>
    <submittedName>
        <fullName evidence="1">Uncharacterized protein</fullName>
    </submittedName>
</protein>
<organism evidence="1 2">
    <name type="scientific">Rickenella mellea</name>
    <dbReference type="NCBI Taxonomy" id="50990"/>
    <lineage>
        <taxon>Eukaryota</taxon>
        <taxon>Fungi</taxon>
        <taxon>Dikarya</taxon>
        <taxon>Basidiomycota</taxon>
        <taxon>Agaricomycotina</taxon>
        <taxon>Agaricomycetes</taxon>
        <taxon>Hymenochaetales</taxon>
        <taxon>Rickenellaceae</taxon>
        <taxon>Rickenella</taxon>
    </lineage>
</organism>
<dbReference type="STRING" id="50990.A0A4Y7PDR7"/>
<evidence type="ECO:0000313" key="1">
    <source>
        <dbReference type="EMBL" id="TDL13433.1"/>
    </source>
</evidence>
<gene>
    <name evidence="1" type="ORF">BD410DRAFT_846958</name>
</gene>
<sequence>MPNPGLFHRSRYEYLTSFEEEFVQLRRKGDTQRGEIQAFFRRVTSGYWKRFHWKLSLHEDPPVEPNLDEEEVEPSPDAGEVLTEDELKEKEEYIQRFNGSIVNWFYRRQSAIKRKERPNPWKPLFDALLRSTKKKPARQPAWKVFMSDNGDLFKDRFTYLKNTEGKPTKMEASQRCAAAKDYYGNLPPGVKEMFEAQATEQHREALRRYEEPAFASTDPLDQAEAIRTLSNVAKPMLDAIYEFTGGLNVTLLAGRGPQEPGGAFILSSIHSGKTFGENPQQWDEHDPDGFRKATFYFAKFLVATSRE</sequence>
<dbReference type="OrthoDB" id="3250313at2759"/>
<keyword evidence="2" id="KW-1185">Reference proteome</keyword>